<dbReference type="Proteomes" id="UP000076268">
    <property type="component" value="Unassembled WGS sequence"/>
</dbReference>
<feature type="compositionally biased region" description="Basic and acidic residues" evidence="1">
    <location>
        <begin position="62"/>
        <end position="78"/>
    </location>
</feature>
<proteinExistence type="predicted"/>
<name>A0A154BLP0_ANASB</name>
<organism evidence="2 3">
    <name type="scientific">Anaerosporomusa subterranea</name>
    <dbReference type="NCBI Taxonomy" id="1794912"/>
    <lineage>
        <taxon>Bacteria</taxon>
        <taxon>Bacillati</taxon>
        <taxon>Bacillota</taxon>
        <taxon>Negativicutes</taxon>
        <taxon>Acetonemataceae</taxon>
        <taxon>Anaerosporomusa</taxon>
    </lineage>
</organism>
<protein>
    <submittedName>
        <fullName evidence="2">Uncharacterized protein</fullName>
    </submittedName>
</protein>
<sequence length="78" mass="8039">MKKTIATFVLGGLLTAGAFGLVYELPITSAAEKVAPGMTREVGPKAAGETSTQCIETTTPDGKSKTVDPKTVEATHCN</sequence>
<evidence type="ECO:0000313" key="3">
    <source>
        <dbReference type="Proteomes" id="UP000076268"/>
    </source>
</evidence>
<comment type="caution">
    <text evidence="2">The sequence shown here is derived from an EMBL/GenBank/DDBJ whole genome shotgun (WGS) entry which is preliminary data.</text>
</comment>
<dbReference type="RefSeq" id="WP_066245343.1">
    <property type="nucleotide sequence ID" value="NZ_LSGP01000026.1"/>
</dbReference>
<feature type="compositionally biased region" description="Polar residues" evidence="1">
    <location>
        <begin position="49"/>
        <end position="61"/>
    </location>
</feature>
<feature type="region of interest" description="Disordered" evidence="1">
    <location>
        <begin position="41"/>
        <end position="78"/>
    </location>
</feature>
<keyword evidence="3" id="KW-1185">Reference proteome</keyword>
<dbReference type="EMBL" id="LSGP01000026">
    <property type="protein sequence ID" value="KYZ74897.1"/>
    <property type="molecule type" value="Genomic_DNA"/>
</dbReference>
<accession>A0A154BLP0</accession>
<dbReference type="AlphaFoldDB" id="A0A154BLP0"/>
<evidence type="ECO:0000313" key="2">
    <source>
        <dbReference type="EMBL" id="KYZ74897.1"/>
    </source>
</evidence>
<reference evidence="2 3" key="1">
    <citation type="submission" date="2016-02" db="EMBL/GenBank/DDBJ databases">
        <title>Anaerosporomusa subterraneum gen. nov., sp. nov., a spore-forming obligate anaerobe isolated from saprolite.</title>
        <authorList>
            <person name="Choi J.K."/>
            <person name="Shah M."/>
            <person name="Yee N."/>
        </authorList>
    </citation>
    <scope>NUCLEOTIDE SEQUENCE [LARGE SCALE GENOMIC DNA]</scope>
    <source>
        <strain evidence="2 3">RU4</strain>
    </source>
</reference>
<evidence type="ECO:0000256" key="1">
    <source>
        <dbReference type="SAM" id="MobiDB-lite"/>
    </source>
</evidence>
<dbReference type="OrthoDB" id="1684730at2"/>
<gene>
    <name evidence="2" type="ORF">AXX12_15050</name>
</gene>